<accession>A0A8H6XMB6</accession>
<name>A0A8H6XMB6_9AGAR</name>
<dbReference type="Proteomes" id="UP000623467">
    <property type="component" value="Unassembled WGS sequence"/>
</dbReference>
<evidence type="ECO:0000313" key="1">
    <source>
        <dbReference type="EMBL" id="KAF7343682.1"/>
    </source>
</evidence>
<sequence>MARVSRRLHFIALPIYFAGTKVDLEAKSAVCTLDGYEEADLLAALQMCIFVDSLEYFRCILPYHGSDLSIVPFLRRLKRIENFISHLSSVKKVILYLAGRELDGRWSVSLRTKEDFRVWASHMGDLLNCIVQRDCGALTIVDGSSIDYSHPGRLNRMVRRFATRSSTQIPPSMSSFPSGSSRLTTLTIDSASLLVPPGVNWILAALQHSPITQLGLTMQCADQRTWITLLPRIATAAPDLTSLHFTDVDASIERIVLAVLKQFEKLTELRITHLHPRYEPVVPHAPRPALPHVSALSVPVTLAWHLMSPKDSLPELLKLCIRWRAPPGLDIWRFLGHLRSFSSKLSKCEKLPHLTLDINARAGFTAEDVVLSSDLASSDLLRTARERVDWLYIDVDDGQAVDVLGIARLVALFPKVSYVSLFSFRTTGLWALARILRNVQATASLKDIYLDGDGYALEASRHLSLEFRNLTD</sequence>
<dbReference type="AlphaFoldDB" id="A0A8H6XMB6"/>
<dbReference type="EMBL" id="JACAZH010000022">
    <property type="protein sequence ID" value="KAF7343682.1"/>
    <property type="molecule type" value="Genomic_DNA"/>
</dbReference>
<evidence type="ECO:0000313" key="2">
    <source>
        <dbReference type="Proteomes" id="UP000623467"/>
    </source>
</evidence>
<proteinExistence type="predicted"/>
<organism evidence="1 2">
    <name type="scientific">Mycena sanguinolenta</name>
    <dbReference type="NCBI Taxonomy" id="230812"/>
    <lineage>
        <taxon>Eukaryota</taxon>
        <taxon>Fungi</taxon>
        <taxon>Dikarya</taxon>
        <taxon>Basidiomycota</taxon>
        <taxon>Agaricomycotina</taxon>
        <taxon>Agaricomycetes</taxon>
        <taxon>Agaricomycetidae</taxon>
        <taxon>Agaricales</taxon>
        <taxon>Marasmiineae</taxon>
        <taxon>Mycenaceae</taxon>
        <taxon>Mycena</taxon>
    </lineage>
</organism>
<dbReference type="OrthoDB" id="2635672at2759"/>
<dbReference type="InterPro" id="IPR032675">
    <property type="entry name" value="LRR_dom_sf"/>
</dbReference>
<comment type="caution">
    <text evidence="1">The sequence shown here is derived from an EMBL/GenBank/DDBJ whole genome shotgun (WGS) entry which is preliminary data.</text>
</comment>
<reference evidence="1" key="1">
    <citation type="submission" date="2020-05" db="EMBL/GenBank/DDBJ databases">
        <title>Mycena genomes resolve the evolution of fungal bioluminescence.</title>
        <authorList>
            <person name="Tsai I.J."/>
        </authorList>
    </citation>
    <scope>NUCLEOTIDE SEQUENCE</scope>
    <source>
        <strain evidence="1">160909Yilan</strain>
    </source>
</reference>
<dbReference type="Gene3D" id="3.80.10.10">
    <property type="entry name" value="Ribonuclease Inhibitor"/>
    <property type="match status" value="1"/>
</dbReference>
<keyword evidence="2" id="KW-1185">Reference proteome</keyword>
<gene>
    <name evidence="1" type="ORF">MSAN_01948100</name>
</gene>
<protein>
    <submittedName>
        <fullName evidence="1">Uncharacterized protein</fullName>
    </submittedName>
</protein>